<dbReference type="GO" id="GO:0006508">
    <property type="term" value="P:proteolysis"/>
    <property type="evidence" value="ECO:0007669"/>
    <property type="project" value="UniProtKB-KW"/>
</dbReference>
<evidence type="ECO:0000256" key="6">
    <source>
        <dbReference type="ARBA" id="ARBA00022670"/>
    </source>
</evidence>
<evidence type="ECO:0000256" key="5">
    <source>
        <dbReference type="ARBA" id="ARBA00022490"/>
    </source>
</evidence>
<feature type="domain" description="AB hydrolase-1" evidence="11">
    <location>
        <begin position="44"/>
        <end position="305"/>
    </location>
</feature>
<dbReference type="Proteomes" id="UP000053201">
    <property type="component" value="Unassembled WGS sequence"/>
</dbReference>
<dbReference type="EMBL" id="KQ257466">
    <property type="protein sequence ID" value="KNC96937.1"/>
    <property type="molecule type" value="Genomic_DNA"/>
</dbReference>
<comment type="subcellular location">
    <subcellularLocation>
        <location evidence="2 8">Cytoplasm</location>
    </subcellularLocation>
</comment>
<dbReference type="STRING" id="645134.A0A0L0H6R8"/>
<dbReference type="InterPro" id="IPR000073">
    <property type="entry name" value="AB_hydrolase_1"/>
</dbReference>
<dbReference type="NCBIfam" id="TIGR01249">
    <property type="entry name" value="pro_imino_pep_1"/>
    <property type="match status" value="1"/>
</dbReference>
<dbReference type="GO" id="GO:0005737">
    <property type="term" value="C:cytoplasm"/>
    <property type="evidence" value="ECO:0007669"/>
    <property type="project" value="UniProtKB-SubCell"/>
</dbReference>
<dbReference type="PRINTS" id="PR00793">
    <property type="entry name" value="PROAMNOPTASE"/>
</dbReference>
<evidence type="ECO:0000256" key="7">
    <source>
        <dbReference type="ARBA" id="ARBA00022801"/>
    </source>
</evidence>
<dbReference type="OMA" id="FMEAHYF"/>
<dbReference type="InterPro" id="IPR029058">
    <property type="entry name" value="AB_hydrolase_fold"/>
</dbReference>
<dbReference type="eggNOG" id="ENOG502QPPY">
    <property type="taxonomic scope" value="Eukaryota"/>
</dbReference>
<dbReference type="PANTHER" id="PTHR43722:SF1">
    <property type="entry name" value="PROLINE IMINOPEPTIDASE"/>
    <property type="match status" value="1"/>
</dbReference>
<name>A0A0L0H6R8_SPIPD</name>
<evidence type="ECO:0000256" key="10">
    <source>
        <dbReference type="RuleBase" id="RU003421"/>
    </source>
</evidence>
<proteinExistence type="inferred from homology"/>
<feature type="active site" description="Proton donor" evidence="9">
    <location>
        <position position="303"/>
    </location>
</feature>
<sequence>MQSNAHQQTLRGLYPPIEPYETGFLKVSEVHTIYWETSGNAAGKPVVYLHGGPGGGTSGDDRRFFDPSVYRIVLLDQRGSGKSTPLACLEENDTWSLVSDVDKLRKHLNIDKWLVFGGSWGSTLALSYAQKHPENVKGLILRGIFLLRHAELQWFYQEGASNIFPDIWESYLEPIPESERGDLIAAYYRRLTGTNEEEQMRCAKAWSKWECATSKLYIDPEHIKKAEDDKWAAAFARIECHYFINKGFFDSDGYLLQHVDKIKHLPCVIVQGRYDVVCPARSAWDLKKQWPEAEFHMVPDAGHSAKEKSITARLVEAADKFREL</sequence>
<dbReference type="Pfam" id="PF00561">
    <property type="entry name" value="Abhydrolase_1"/>
    <property type="match status" value="1"/>
</dbReference>
<comment type="catalytic activity">
    <reaction evidence="1 8 10">
        <text>Release of N-terminal proline from a peptide.</text>
        <dbReference type="EC" id="3.4.11.5"/>
    </reaction>
</comment>
<accession>A0A0L0H6R8</accession>
<keyword evidence="13" id="KW-1185">Reference proteome</keyword>
<feature type="active site" evidence="9">
    <location>
        <position position="275"/>
    </location>
</feature>
<dbReference type="PANTHER" id="PTHR43722">
    <property type="entry name" value="PROLINE IMINOPEPTIDASE"/>
    <property type="match status" value="1"/>
</dbReference>
<dbReference type="PRINTS" id="PR00111">
    <property type="entry name" value="ABHYDROLASE"/>
</dbReference>
<dbReference type="GeneID" id="27690957"/>
<evidence type="ECO:0000259" key="11">
    <source>
        <dbReference type="Pfam" id="PF00561"/>
    </source>
</evidence>
<feature type="active site" description="Nucleophile" evidence="9">
    <location>
        <position position="119"/>
    </location>
</feature>
<dbReference type="InterPro" id="IPR005944">
    <property type="entry name" value="Pro_iminopeptidase"/>
</dbReference>
<keyword evidence="7 8" id="KW-0378">Hydrolase</keyword>
<dbReference type="InParanoid" id="A0A0L0H6R8"/>
<dbReference type="AlphaFoldDB" id="A0A0L0H6R8"/>
<gene>
    <name evidence="12" type="ORF">SPPG_07760</name>
</gene>
<dbReference type="VEuPathDB" id="FungiDB:SPPG_07760"/>
<keyword evidence="4 8" id="KW-0031">Aminopeptidase</keyword>
<evidence type="ECO:0000313" key="13">
    <source>
        <dbReference type="Proteomes" id="UP000053201"/>
    </source>
</evidence>
<evidence type="ECO:0000256" key="4">
    <source>
        <dbReference type="ARBA" id="ARBA00022438"/>
    </source>
</evidence>
<evidence type="ECO:0000256" key="3">
    <source>
        <dbReference type="ARBA" id="ARBA00010088"/>
    </source>
</evidence>
<evidence type="ECO:0000256" key="9">
    <source>
        <dbReference type="PIRSR" id="PIRSR006431-1"/>
    </source>
</evidence>
<comment type="similarity">
    <text evidence="3 8 10">Belongs to the peptidase S33 family.</text>
</comment>
<dbReference type="RefSeq" id="XP_016604977.1">
    <property type="nucleotide sequence ID" value="XM_016755920.1"/>
</dbReference>
<evidence type="ECO:0000256" key="8">
    <source>
        <dbReference type="PIRNR" id="PIRNR006431"/>
    </source>
</evidence>
<dbReference type="InterPro" id="IPR002410">
    <property type="entry name" value="Peptidase_S33"/>
</dbReference>
<dbReference type="Gene3D" id="3.40.50.1820">
    <property type="entry name" value="alpha/beta hydrolase"/>
    <property type="match status" value="1"/>
</dbReference>
<evidence type="ECO:0000256" key="2">
    <source>
        <dbReference type="ARBA" id="ARBA00004496"/>
    </source>
</evidence>
<dbReference type="EC" id="3.4.11.5" evidence="8 10"/>
<keyword evidence="6 8" id="KW-0645">Protease</keyword>
<dbReference type="PIRSF" id="PIRSF006431">
    <property type="entry name" value="Pept_S33"/>
    <property type="match status" value="1"/>
</dbReference>
<protein>
    <recommendedName>
        <fullName evidence="8 10">Proline iminopeptidase</fullName>
        <shortName evidence="8">PIP</shortName>
        <ecNumber evidence="8 10">3.4.11.5</ecNumber>
    </recommendedName>
    <alternativeName>
        <fullName evidence="8">Prolyl aminopeptidase</fullName>
    </alternativeName>
</protein>
<dbReference type="SUPFAM" id="SSF53474">
    <property type="entry name" value="alpha/beta-Hydrolases"/>
    <property type="match status" value="1"/>
</dbReference>
<evidence type="ECO:0000313" key="12">
    <source>
        <dbReference type="EMBL" id="KNC96937.1"/>
    </source>
</evidence>
<organism evidence="12 13">
    <name type="scientific">Spizellomyces punctatus (strain DAOM BR117)</name>
    <dbReference type="NCBI Taxonomy" id="645134"/>
    <lineage>
        <taxon>Eukaryota</taxon>
        <taxon>Fungi</taxon>
        <taxon>Fungi incertae sedis</taxon>
        <taxon>Chytridiomycota</taxon>
        <taxon>Chytridiomycota incertae sedis</taxon>
        <taxon>Chytridiomycetes</taxon>
        <taxon>Spizellomycetales</taxon>
        <taxon>Spizellomycetaceae</taxon>
        <taxon>Spizellomyces</taxon>
    </lineage>
</organism>
<reference evidence="12 13" key="1">
    <citation type="submission" date="2009-08" db="EMBL/GenBank/DDBJ databases">
        <title>The Genome Sequence of Spizellomyces punctatus strain DAOM BR117.</title>
        <authorList>
            <consortium name="The Broad Institute Genome Sequencing Platform"/>
            <person name="Russ C."/>
            <person name="Cuomo C."/>
            <person name="Shea T."/>
            <person name="Young S.K."/>
            <person name="Zeng Q."/>
            <person name="Koehrsen M."/>
            <person name="Haas B."/>
            <person name="Borodovsky M."/>
            <person name="Guigo R."/>
            <person name="Alvarado L."/>
            <person name="Berlin A."/>
            <person name="Bochicchio J."/>
            <person name="Borenstein D."/>
            <person name="Chapman S."/>
            <person name="Chen Z."/>
            <person name="Engels R."/>
            <person name="Freedman E."/>
            <person name="Gellesch M."/>
            <person name="Goldberg J."/>
            <person name="Griggs A."/>
            <person name="Gujja S."/>
            <person name="Heiman D."/>
            <person name="Hepburn T."/>
            <person name="Howarth C."/>
            <person name="Jen D."/>
            <person name="Larson L."/>
            <person name="Lewis B."/>
            <person name="Mehta T."/>
            <person name="Park D."/>
            <person name="Pearson M."/>
            <person name="Roberts A."/>
            <person name="Saif S."/>
            <person name="Shenoy N."/>
            <person name="Sisk P."/>
            <person name="Stolte C."/>
            <person name="Sykes S."/>
            <person name="Thomson T."/>
            <person name="Walk T."/>
            <person name="White J."/>
            <person name="Yandava C."/>
            <person name="Burger G."/>
            <person name="Gray M.W."/>
            <person name="Holland P.W.H."/>
            <person name="King N."/>
            <person name="Lang F.B.F."/>
            <person name="Roger A.J."/>
            <person name="Ruiz-Trillo I."/>
            <person name="Lander E."/>
            <person name="Nusbaum C."/>
        </authorList>
    </citation>
    <scope>NUCLEOTIDE SEQUENCE [LARGE SCALE GENOMIC DNA]</scope>
    <source>
        <strain evidence="12 13">DAOM BR117</strain>
    </source>
</reference>
<keyword evidence="5 8" id="KW-0963">Cytoplasm</keyword>
<evidence type="ECO:0000256" key="1">
    <source>
        <dbReference type="ARBA" id="ARBA00001585"/>
    </source>
</evidence>
<dbReference type="OrthoDB" id="10249433at2759"/>
<dbReference type="GO" id="GO:0004177">
    <property type="term" value="F:aminopeptidase activity"/>
    <property type="evidence" value="ECO:0007669"/>
    <property type="project" value="UniProtKB-UniRule"/>
</dbReference>